<dbReference type="EMBL" id="CAJVRL010000049">
    <property type="protein sequence ID" value="CAG8953337.1"/>
    <property type="molecule type" value="Genomic_DNA"/>
</dbReference>
<accession>A0A9N9KXK8</accession>
<dbReference type="AlphaFoldDB" id="A0A9N9KXK8"/>
<organism evidence="1 2">
    <name type="scientific">Hymenoscyphus fraxineus</name>
    <dbReference type="NCBI Taxonomy" id="746836"/>
    <lineage>
        <taxon>Eukaryota</taxon>
        <taxon>Fungi</taxon>
        <taxon>Dikarya</taxon>
        <taxon>Ascomycota</taxon>
        <taxon>Pezizomycotina</taxon>
        <taxon>Leotiomycetes</taxon>
        <taxon>Helotiales</taxon>
        <taxon>Helotiaceae</taxon>
        <taxon>Hymenoscyphus</taxon>
    </lineage>
</organism>
<comment type="caution">
    <text evidence="1">The sequence shown here is derived from an EMBL/GenBank/DDBJ whole genome shotgun (WGS) entry which is preliminary data.</text>
</comment>
<reference evidence="1" key="1">
    <citation type="submission" date="2021-07" db="EMBL/GenBank/DDBJ databases">
        <authorList>
            <person name="Durling M."/>
        </authorList>
    </citation>
    <scope>NUCLEOTIDE SEQUENCE</scope>
</reference>
<dbReference type="Proteomes" id="UP000696280">
    <property type="component" value="Unassembled WGS sequence"/>
</dbReference>
<gene>
    <name evidence="1" type="ORF">HYFRA_00003548</name>
</gene>
<evidence type="ECO:0000313" key="2">
    <source>
        <dbReference type="Proteomes" id="UP000696280"/>
    </source>
</evidence>
<sequence>MHGTVSQVSLIPGFGSFGLYDWTGFSLTLLFGPWISQGQGVTSRLFMLWTNSYTSQSRFIPLPLQVSTPSAPPLSAAQHLHPSIPFSTSPLNTLLLRSEHLQYMPPLSSLLFLLVLDKNQQRDRRQYEK</sequence>
<protein>
    <submittedName>
        <fullName evidence="1">Uncharacterized protein</fullName>
    </submittedName>
</protein>
<name>A0A9N9KXK8_9HELO</name>
<proteinExistence type="predicted"/>
<evidence type="ECO:0000313" key="1">
    <source>
        <dbReference type="EMBL" id="CAG8953337.1"/>
    </source>
</evidence>
<keyword evidence="2" id="KW-1185">Reference proteome</keyword>